<keyword evidence="1" id="KW-0963">Cytoplasm</keyword>
<keyword evidence="8" id="KW-1185">Reference proteome</keyword>
<evidence type="ECO:0000256" key="2">
    <source>
        <dbReference type="ARBA" id="ARBA00022517"/>
    </source>
</evidence>
<reference evidence="7 8" key="1">
    <citation type="journal article" date="2021" name="Sci. Rep.">
        <title>Genome sequencing of the multicellular alga Astrephomene provides insights into convergent evolution of germ-soma differentiation.</title>
        <authorList>
            <person name="Yamashita S."/>
            <person name="Yamamoto K."/>
            <person name="Matsuzaki R."/>
            <person name="Suzuki S."/>
            <person name="Yamaguchi H."/>
            <person name="Hirooka S."/>
            <person name="Minakuchi Y."/>
            <person name="Miyagishima S."/>
            <person name="Kawachi M."/>
            <person name="Toyoda A."/>
            <person name="Nozaki H."/>
        </authorList>
    </citation>
    <scope>NUCLEOTIDE SEQUENCE [LARGE SCALE GENOMIC DNA]</scope>
    <source>
        <strain evidence="7 8">NIES-4017</strain>
    </source>
</reference>
<dbReference type="InterPro" id="IPR012337">
    <property type="entry name" value="RNaseH-like_sf"/>
</dbReference>
<evidence type="ECO:0000313" key="7">
    <source>
        <dbReference type="EMBL" id="GFR40236.1"/>
    </source>
</evidence>
<dbReference type="Proteomes" id="UP001054857">
    <property type="component" value="Unassembled WGS sequence"/>
</dbReference>
<dbReference type="GO" id="GO:0016787">
    <property type="term" value="F:hydrolase activity"/>
    <property type="evidence" value="ECO:0007669"/>
    <property type="project" value="UniProtKB-KW"/>
</dbReference>
<dbReference type="PANTHER" id="PTHR33317:SF4">
    <property type="entry name" value="POLYNUCLEOTIDYL TRANSFERASE, RIBONUCLEASE H-LIKE SUPERFAMILY PROTEIN"/>
    <property type="match status" value="1"/>
</dbReference>
<dbReference type="InterPro" id="IPR006641">
    <property type="entry name" value="YqgF/RNaseH-like_dom"/>
</dbReference>
<dbReference type="GO" id="GO:0000967">
    <property type="term" value="P:rRNA 5'-end processing"/>
    <property type="evidence" value="ECO:0007669"/>
    <property type="project" value="TreeGrafter"/>
</dbReference>
<proteinExistence type="predicted"/>
<feature type="non-terminal residue" evidence="7">
    <location>
        <position position="250"/>
    </location>
</feature>
<organism evidence="7 8">
    <name type="scientific">Astrephomene gubernaculifera</name>
    <dbReference type="NCBI Taxonomy" id="47775"/>
    <lineage>
        <taxon>Eukaryota</taxon>
        <taxon>Viridiplantae</taxon>
        <taxon>Chlorophyta</taxon>
        <taxon>core chlorophytes</taxon>
        <taxon>Chlorophyceae</taxon>
        <taxon>CS clade</taxon>
        <taxon>Chlamydomonadales</taxon>
        <taxon>Astrephomenaceae</taxon>
        <taxon>Astrephomene</taxon>
    </lineage>
</organism>
<feature type="domain" description="YqgF/RNase H-like" evidence="6">
    <location>
        <begin position="91"/>
        <end position="201"/>
    </location>
</feature>
<dbReference type="PANTHER" id="PTHR33317">
    <property type="entry name" value="POLYNUCLEOTIDYL TRANSFERASE, RIBONUCLEASE H-LIKE SUPERFAMILY PROTEIN"/>
    <property type="match status" value="1"/>
</dbReference>
<name>A0AAD3HGZ6_9CHLO</name>
<evidence type="ECO:0000313" key="8">
    <source>
        <dbReference type="Proteomes" id="UP001054857"/>
    </source>
</evidence>
<evidence type="ECO:0000259" key="6">
    <source>
        <dbReference type="SMART" id="SM00732"/>
    </source>
</evidence>
<keyword evidence="4" id="KW-0378">Hydrolase</keyword>
<dbReference type="Pfam" id="PF03652">
    <property type="entry name" value="RuvX"/>
    <property type="match status" value="1"/>
</dbReference>
<dbReference type="SMART" id="SM00732">
    <property type="entry name" value="YqgFc"/>
    <property type="match status" value="1"/>
</dbReference>
<keyword evidence="2" id="KW-0690">Ribosome biogenesis</keyword>
<dbReference type="AlphaFoldDB" id="A0AAD3HGZ6"/>
<protein>
    <recommendedName>
        <fullName evidence="6">YqgF/RNase H-like domain-containing protein</fullName>
    </recommendedName>
</protein>
<dbReference type="EMBL" id="BMAR01000001">
    <property type="protein sequence ID" value="GFR40236.1"/>
    <property type="molecule type" value="Genomic_DNA"/>
</dbReference>
<gene>
    <name evidence="7" type="ORF">Agub_g804</name>
</gene>
<evidence type="ECO:0000256" key="4">
    <source>
        <dbReference type="ARBA" id="ARBA00022801"/>
    </source>
</evidence>
<dbReference type="InterPro" id="IPR037027">
    <property type="entry name" value="YqgF/RNaseH-like_dom_sf"/>
</dbReference>
<dbReference type="InterPro" id="IPR005227">
    <property type="entry name" value="YqgF"/>
</dbReference>
<accession>A0AAD3HGZ6</accession>
<evidence type="ECO:0000256" key="1">
    <source>
        <dbReference type="ARBA" id="ARBA00022490"/>
    </source>
</evidence>
<sequence>MLKGLKAQALACDSARNCSHARKVCTPCSLLRRHSVTNTRTPYGNFGITRATFTQLCRLAAAGQHEPGVEARQAPPSKEPTVASSVPDVPDRLLGVDYGRSTTGLAVGRSGVCSPLKVIPTPTTAKLSDVARQILAEALAQGVTGVMVGIPIKPGGSIFKPHTDSPMGARCRSLAHTLALLGKQHGMPVYLYDETNTTRAVVKTLGYNWQDRMSYKEKMERRVDADSAAMLLRLYYSNPGHAIRIKPRVT</sequence>
<dbReference type="GO" id="GO:0004518">
    <property type="term" value="F:nuclease activity"/>
    <property type="evidence" value="ECO:0007669"/>
    <property type="project" value="UniProtKB-KW"/>
</dbReference>
<feature type="region of interest" description="Disordered" evidence="5">
    <location>
        <begin position="67"/>
        <end position="86"/>
    </location>
</feature>
<dbReference type="SUPFAM" id="SSF53098">
    <property type="entry name" value="Ribonuclease H-like"/>
    <property type="match status" value="1"/>
</dbReference>
<evidence type="ECO:0000256" key="3">
    <source>
        <dbReference type="ARBA" id="ARBA00022722"/>
    </source>
</evidence>
<dbReference type="Gene3D" id="3.30.420.140">
    <property type="entry name" value="YqgF/RNase H-like domain"/>
    <property type="match status" value="1"/>
</dbReference>
<dbReference type="CDD" id="cd16964">
    <property type="entry name" value="YqgF"/>
    <property type="match status" value="1"/>
</dbReference>
<comment type="caution">
    <text evidence="7">The sequence shown here is derived from an EMBL/GenBank/DDBJ whole genome shotgun (WGS) entry which is preliminary data.</text>
</comment>
<keyword evidence="3" id="KW-0540">Nuclease</keyword>
<evidence type="ECO:0000256" key="5">
    <source>
        <dbReference type="SAM" id="MobiDB-lite"/>
    </source>
</evidence>